<keyword evidence="5" id="KW-1185">Reference proteome</keyword>
<protein>
    <submittedName>
        <fullName evidence="4">Alpha/beta-hydrolase</fullName>
    </submittedName>
</protein>
<comment type="similarity">
    <text evidence="2">Belongs to the AB hydrolase superfamily. Epoxide hydrolase family.</text>
</comment>
<dbReference type="InterPro" id="IPR029058">
    <property type="entry name" value="AB_hydrolase_fold"/>
</dbReference>
<dbReference type="Pfam" id="PF12697">
    <property type="entry name" value="Abhydrolase_6"/>
    <property type="match status" value="1"/>
</dbReference>
<evidence type="ECO:0000313" key="4">
    <source>
        <dbReference type="EMBL" id="KAF2661791.1"/>
    </source>
</evidence>
<feature type="domain" description="AB hydrolase-1" evidence="3">
    <location>
        <begin position="47"/>
        <end position="336"/>
    </location>
</feature>
<dbReference type="EMBL" id="MU004292">
    <property type="protein sequence ID" value="KAF2661791.1"/>
    <property type="molecule type" value="Genomic_DNA"/>
</dbReference>
<dbReference type="InterPro" id="IPR000639">
    <property type="entry name" value="Epox_hydrolase-like"/>
</dbReference>
<evidence type="ECO:0000259" key="3">
    <source>
        <dbReference type="Pfam" id="PF12697"/>
    </source>
</evidence>
<evidence type="ECO:0000256" key="1">
    <source>
        <dbReference type="ARBA" id="ARBA00022801"/>
    </source>
</evidence>
<dbReference type="Proteomes" id="UP000799324">
    <property type="component" value="Unassembled WGS sequence"/>
</dbReference>
<name>A0A6A6TR39_9PLEO</name>
<dbReference type="SUPFAM" id="SSF53474">
    <property type="entry name" value="alpha/beta-Hydrolases"/>
    <property type="match status" value="1"/>
</dbReference>
<sequence length="348" mass="37444">MSASVSAIKTQDAKLKDLGLSKTTVNAEQVNTYSRNLGSVSEDNPVLVLIHGYPQSAYLWRHLIPLLPSNAPLFVPDLPGYGASAPISKNDKLSAGNAILSALQTQVKRSVSSSSSSPIPVVLIGHDRGARVAHRLTVSGFGGINIKGVCLIDIDHDMSSSDHADRGREQVPTITQWKASGRVKESVGFFHWAFLANAKLATDMITAYGGGKWVANSIENWAGTNANGLRSLKADDSIAVYSAFFEDRAIVEASCKDYEAGATTDVELQEQDQKEGRKIKVPLLLVYGKDYIGKRYDVPSEWVDWVQEGVEITDHPLGNGVGHFGAEEAPKESADAVKAWLGQLGVSV</sequence>
<dbReference type="PANTHER" id="PTHR43329">
    <property type="entry name" value="EPOXIDE HYDROLASE"/>
    <property type="match status" value="1"/>
</dbReference>
<dbReference type="InterPro" id="IPR000073">
    <property type="entry name" value="AB_hydrolase_1"/>
</dbReference>
<accession>A0A6A6TR39</accession>
<gene>
    <name evidence="4" type="ORF">K491DRAFT_673715</name>
</gene>
<keyword evidence="1 4" id="KW-0378">Hydrolase</keyword>
<reference evidence="4" key="1">
    <citation type="journal article" date="2020" name="Stud. Mycol.">
        <title>101 Dothideomycetes genomes: a test case for predicting lifestyles and emergence of pathogens.</title>
        <authorList>
            <person name="Haridas S."/>
            <person name="Albert R."/>
            <person name="Binder M."/>
            <person name="Bloem J."/>
            <person name="Labutti K."/>
            <person name="Salamov A."/>
            <person name="Andreopoulos B."/>
            <person name="Baker S."/>
            <person name="Barry K."/>
            <person name="Bills G."/>
            <person name="Bluhm B."/>
            <person name="Cannon C."/>
            <person name="Castanera R."/>
            <person name="Culley D."/>
            <person name="Daum C."/>
            <person name="Ezra D."/>
            <person name="Gonzalez J."/>
            <person name="Henrissat B."/>
            <person name="Kuo A."/>
            <person name="Liang C."/>
            <person name="Lipzen A."/>
            <person name="Lutzoni F."/>
            <person name="Magnuson J."/>
            <person name="Mondo S."/>
            <person name="Nolan M."/>
            <person name="Ohm R."/>
            <person name="Pangilinan J."/>
            <person name="Park H.-J."/>
            <person name="Ramirez L."/>
            <person name="Alfaro M."/>
            <person name="Sun H."/>
            <person name="Tritt A."/>
            <person name="Yoshinaga Y."/>
            <person name="Zwiers L.-H."/>
            <person name="Turgeon B."/>
            <person name="Goodwin S."/>
            <person name="Spatafora J."/>
            <person name="Crous P."/>
            <person name="Grigoriev I."/>
        </authorList>
    </citation>
    <scope>NUCLEOTIDE SEQUENCE</scope>
    <source>
        <strain evidence="4">CBS 122681</strain>
    </source>
</reference>
<evidence type="ECO:0000313" key="5">
    <source>
        <dbReference type="Proteomes" id="UP000799324"/>
    </source>
</evidence>
<dbReference type="AlphaFoldDB" id="A0A6A6TR39"/>
<dbReference type="GO" id="GO:0016787">
    <property type="term" value="F:hydrolase activity"/>
    <property type="evidence" value="ECO:0007669"/>
    <property type="project" value="UniProtKB-KW"/>
</dbReference>
<dbReference type="OrthoDB" id="408373at2759"/>
<organism evidence="4 5">
    <name type="scientific">Lophiostoma macrostomum CBS 122681</name>
    <dbReference type="NCBI Taxonomy" id="1314788"/>
    <lineage>
        <taxon>Eukaryota</taxon>
        <taxon>Fungi</taxon>
        <taxon>Dikarya</taxon>
        <taxon>Ascomycota</taxon>
        <taxon>Pezizomycotina</taxon>
        <taxon>Dothideomycetes</taxon>
        <taxon>Pleosporomycetidae</taxon>
        <taxon>Pleosporales</taxon>
        <taxon>Lophiostomataceae</taxon>
        <taxon>Lophiostoma</taxon>
    </lineage>
</organism>
<dbReference type="PRINTS" id="PR00412">
    <property type="entry name" value="EPOXHYDRLASE"/>
</dbReference>
<evidence type="ECO:0000256" key="2">
    <source>
        <dbReference type="ARBA" id="ARBA00038334"/>
    </source>
</evidence>
<dbReference type="Gene3D" id="3.40.50.1820">
    <property type="entry name" value="alpha/beta hydrolase"/>
    <property type="match status" value="1"/>
</dbReference>
<proteinExistence type="inferred from homology"/>